<dbReference type="PROSITE" id="PS51502">
    <property type="entry name" value="S_R_A_B_BARREL"/>
    <property type="match status" value="1"/>
</dbReference>
<organism evidence="2 3">
    <name type="scientific">Catenulispora pinistramenti</name>
    <dbReference type="NCBI Taxonomy" id="2705254"/>
    <lineage>
        <taxon>Bacteria</taxon>
        <taxon>Bacillati</taxon>
        <taxon>Actinomycetota</taxon>
        <taxon>Actinomycetes</taxon>
        <taxon>Catenulisporales</taxon>
        <taxon>Catenulisporaceae</taxon>
        <taxon>Catenulispora</taxon>
    </lineage>
</organism>
<dbReference type="InterPro" id="IPR013097">
    <property type="entry name" value="Dabb"/>
</dbReference>
<keyword evidence="3" id="KW-1185">Reference proteome</keyword>
<proteinExistence type="predicted"/>
<dbReference type="EMBL" id="JAAFYZ010000021">
    <property type="protein sequence ID" value="MBS2547025.1"/>
    <property type="molecule type" value="Genomic_DNA"/>
</dbReference>
<evidence type="ECO:0000259" key="1">
    <source>
        <dbReference type="PROSITE" id="PS51502"/>
    </source>
</evidence>
<dbReference type="SMART" id="SM00886">
    <property type="entry name" value="Dabb"/>
    <property type="match status" value="1"/>
</dbReference>
<reference evidence="2 3" key="1">
    <citation type="submission" date="2020-02" db="EMBL/GenBank/DDBJ databases">
        <title>Acidophilic actinobacteria isolated from forest soil.</title>
        <authorList>
            <person name="Golinska P."/>
        </authorList>
    </citation>
    <scope>NUCLEOTIDE SEQUENCE [LARGE SCALE GENOMIC DNA]</scope>
    <source>
        <strain evidence="2 3">NL8</strain>
    </source>
</reference>
<feature type="domain" description="Stress-response A/B barrel" evidence="1">
    <location>
        <begin position="2"/>
        <end position="93"/>
    </location>
</feature>
<evidence type="ECO:0000313" key="2">
    <source>
        <dbReference type="EMBL" id="MBS2547025.1"/>
    </source>
</evidence>
<gene>
    <name evidence="2" type="ORF">KGQ19_09095</name>
</gene>
<evidence type="ECO:0000313" key="3">
    <source>
        <dbReference type="Proteomes" id="UP000730482"/>
    </source>
</evidence>
<name>A0ABS5KLW5_9ACTN</name>
<dbReference type="SUPFAM" id="SSF54909">
    <property type="entry name" value="Dimeric alpha+beta barrel"/>
    <property type="match status" value="1"/>
</dbReference>
<dbReference type="Pfam" id="PF07876">
    <property type="entry name" value="Dabb"/>
    <property type="match status" value="1"/>
</dbReference>
<sequence>MIRSILLLKFTPEATDEQIEAFGAALAAVPFERRRHFEFHRDVRLTDDAMDAAVIADFDDEEAYRAWVADPGHHQVRSTYLDPIRAQRDRILFRI</sequence>
<accession>A0ABS5KLW5</accession>
<dbReference type="InterPro" id="IPR011008">
    <property type="entry name" value="Dimeric_a/b-barrel"/>
</dbReference>
<dbReference type="Gene3D" id="3.30.70.100">
    <property type="match status" value="1"/>
</dbReference>
<comment type="caution">
    <text evidence="2">The sequence shown here is derived from an EMBL/GenBank/DDBJ whole genome shotgun (WGS) entry which is preliminary data.</text>
</comment>
<dbReference type="Proteomes" id="UP000730482">
    <property type="component" value="Unassembled WGS sequence"/>
</dbReference>
<protein>
    <submittedName>
        <fullName evidence="2">Dabb family protein</fullName>
    </submittedName>
</protein>
<dbReference type="RefSeq" id="WP_212008628.1">
    <property type="nucleotide sequence ID" value="NZ_JAAFYZ010000021.1"/>
</dbReference>